<accession>A0A2W7I4J5</accession>
<name>A0A2W7I4J5_9FLAO</name>
<comment type="caution">
    <text evidence="1">The sequence shown here is derived from an EMBL/GenBank/DDBJ whole genome shotgun (WGS) entry which is preliminary data.</text>
</comment>
<protein>
    <recommendedName>
        <fullName evidence="3">NlpE-like protein</fullName>
    </recommendedName>
</protein>
<dbReference type="EMBL" id="QKYV01000003">
    <property type="protein sequence ID" value="PZW41776.1"/>
    <property type="molecule type" value="Genomic_DNA"/>
</dbReference>
<dbReference type="PROSITE" id="PS51257">
    <property type="entry name" value="PROKAR_LIPOPROTEIN"/>
    <property type="match status" value="1"/>
</dbReference>
<proteinExistence type="predicted"/>
<dbReference type="RefSeq" id="WP_111540772.1">
    <property type="nucleotide sequence ID" value="NZ_QKYV01000003.1"/>
</dbReference>
<organism evidence="1 2">
    <name type="scientific">Mesonia algae</name>
    <dbReference type="NCBI Taxonomy" id="213248"/>
    <lineage>
        <taxon>Bacteria</taxon>
        <taxon>Pseudomonadati</taxon>
        <taxon>Bacteroidota</taxon>
        <taxon>Flavobacteriia</taxon>
        <taxon>Flavobacteriales</taxon>
        <taxon>Flavobacteriaceae</taxon>
        <taxon>Mesonia</taxon>
    </lineage>
</organism>
<dbReference type="AlphaFoldDB" id="A0A2W7I4J5"/>
<dbReference type="Proteomes" id="UP000249542">
    <property type="component" value="Unassembled WGS sequence"/>
</dbReference>
<evidence type="ECO:0008006" key="3">
    <source>
        <dbReference type="Google" id="ProtNLM"/>
    </source>
</evidence>
<keyword evidence="2" id="KW-1185">Reference proteome</keyword>
<gene>
    <name evidence="1" type="ORF">LX95_01460</name>
</gene>
<evidence type="ECO:0000313" key="1">
    <source>
        <dbReference type="EMBL" id="PZW41776.1"/>
    </source>
</evidence>
<sequence>MKKAFIITSLLAVFLTSCKQDAKKEEVKEAEAETTQVEDSQNKNGIVTLSGEFIYVADAAVLTGNNFIYGVQLDSMTMKLSEQVKPLKREDFDMVPVIVKAKVKPNPAKEGWDEIIEIKEILKVSAPKGEEAIKVKGK</sequence>
<reference evidence="1 2" key="1">
    <citation type="submission" date="2018-06" db="EMBL/GenBank/DDBJ databases">
        <title>Genomic Encyclopedia of Archaeal and Bacterial Type Strains, Phase II (KMG-II): from individual species to whole genera.</title>
        <authorList>
            <person name="Goeker M."/>
        </authorList>
    </citation>
    <scope>NUCLEOTIDE SEQUENCE [LARGE SCALE GENOMIC DNA]</scope>
    <source>
        <strain evidence="1 2">DSM 15361</strain>
    </source>
</reference>
<evidence type="ECO:0000313" key="2">
    <source>
        <dbReference type="Proteomes" id="UP000249542"/>
    </source>
</evidence>